<comment type="subcellular location">
    <subcellularLocation>
        <location evidence="9">Cell membrane</location>
        <topology evidence="9">Single-pass membrane protein</topology>
    </subcellularLocation>
    <subcellularLocation>
        <location evidence="1">Membrane</location>
    </subcellularLocation>
</comment>
<dbReference type="GO" id="GO:0065002">
    <property type="term" value="P:intracellular protein transmembrane transport"/>
    <property type="evidence" value="ECO:0007669"/>
    <property type="project" value="UniProtKB-UniRule"/>
</dbReference>
<evidence type="ECO:0000256" key="7">
    <source>
        <dbReference type="ARBA" id="ARBA00023010"/>
    </source>
</evidence>
<comment type="subunit">
    <text evidence="9">Component of the Sec protein translocase complex. Heterotrimer consisting of SecY, SecE and SecG subunits. The heterotrimers can form oligomers, although 1 heterotrimer is thought to be able to translocate proteins. Interacts with the ribosome. Interacts with SecDF, and other proteins may be involved. Interacts with SecA.</text>
</comment>
<protein>
    <recommendedName>
        <fullName evidence="9">Protein translocase subunit SecE</fullName>
    </recommendedName>
</protein>
<dbReference type="GO" id="GO:0005886">
    <property type="term" value="C:plasma membrane"/>
    <property type="evidence" value="ECO:0007669"/>
    <property type="project" value="UniProtKB-SubCell"/>
</dbReference>
<dbReference type="EMBL" id="QENZ01000004">
    <property type="protein sequence ID" value="PVX50926.1"/>
    <property type="molecule type" value="Genomic_DNA"/>
</dbReference>
<dbReference type="PANTHER" id="PTHR33910">
    <property type="entry name" value="PROTEIN TRANSLOCASE SUBUNIT SECE"/>
    <property type="match status" value="1"/>
</dbReference>
<evidence type="ECO:0000256" key="2">
    <source>
        <dbReference type="ARBA" id="ARBA00022448"/>
    </source>
</evidence>
<keyword evidence="3 9" id="KW-1003">Cell membrane</keyword>
<dbReference type="Pfam" id="PF00584">
    <property type="entry name" value="SecE"/>
    <property type="match status" value="1"/>
</dbReference>
<dbReference type="HAMAP" id="MF_00422">
    <property type="entry name" value="SecE"/>
    <property type="match status" value="1"/>
</dbReference>
<organism evidence="10 11">
    <name type="scientific">Balneicella halophila</name>
    <dbReference type="NCBI Taxonomy" id="1537566"/>
    <lineage>
        <taxon>Bacteria</taxon>
        <taxon>Pseudomonadati</taxon>
        <taxon>Bacteroidota</taxon>
        <taxon>Bacteroidia</taxon>
        <taxon>Bacteroidales</taxon>
        <taxon>Balneicellaceae</taxon>
        <taxon>Balneicella</taxon>
    </lineage>
</organism>
<evidence type="ECO:0000256" key="6">
    <source>
        <dbReference type="ARBA" id="ARBA00022989"/>
    </source>
</evidence>
<dbReference type="Proteomes" id="UP000251835">
    <property type="component" value="Unassembled WGS sequence"/>
</dbReference>
<comment type="function">
    <text evidence="9">Essential subunit of the Sec protein translocation channel SecYEG. Clamps together the 2 halves of SecY. May contact the channel plug during translocation.</text>
</comment>
<comment type="caution">
    <text evidence="10">The sequence shown here is derived from an EMBL/GenBank/DDBJ whole genome shotgun (WGS) entry which is preliminary data.</text>
</comment>
<evidence type="ECO:0000256" key="1">
    <source>
        <dbReference type="ARBA" id="ARBA00004370"/>
    </source>
</evidence>
<dbReference type="GO" id="GO:0009306">
    <property type="term" value="P:protein secretion"/>
    <property type="evidence" value="ECO:0007669"/>
    <property type="project" value="UniProtKB-UniRule"/>
</dbReference>
<dbReference type="PANTHER" id="PTHR33910:SF1">
    <property type="entry name" value="PROTEIN TRANSLOCASE SUBUNIT SECE"/>
    <property type="match status" value="1"/>
</dbReference>
<sequence>MKAVAYLKDVYSELIHKVTWPAWKQLQNSAVVVMVASVVIALIVWAMDTVFENLMKFLYNIL</sequence>
<dbReference type="PRINTS" id="PR01650">
    <property type="entry name" value="SECETRNLCASE"/>
</dbReference>
<evidence type="ECO:0000256" key="4">
    <source>
        <dbReference type="ARBA" id="ARBA00022692"/>
    </source>
</evidence>
<evidence type="ECO:0000256" key="5">
    <source>
        <dbReference type="ARBA" id="ARBA00022927"/>
    </source>
</evidence>
<keyword evidence="7 9" id="KW-0811">Translocation</keyword>
<evidence type="ECO:0000313" key="11">
    <source>
        <dbReference type="Proteomes" id="UP000251835"/>
    </source>
</evidence>
<name>A0A7L4UQ40_BALHA</name>
<dbReference type="GO" id="GO:0006605">
    <property type="term" value="P:protein targeting"/>
    <property type="evidence" value="ECO:0007669"/>
    <property type="project" value="UniProtKB-UniRule"/>
</dbReference>
<keyword evidence="4 9" id="KW-0812">Transmembrane</keyword>
<evidence type="ECO:0000256" key="9">
    <source>
        <dbReference type="HAMAP-Rule" id="MF_00422"/>
    </source>
</evidence>
<dbReference type="GO" id="GO:0008320">
    <property type="term" value="F:protein transmembrane transporter activity"/>
    <property type="evidence" value="ECO:0007669"/>
    <property type="project" value="UniProtKB-UniRule"/>
</dbReference>
<dbReference type="RefSeq" id="WP_116496476.1">
    <property type="nucleotide sequence ID" value="NZ_QENZ01000004.1"/>
</dbReference>
<dbReference type="GO" id="GO:0043952">
    <property type="term" value="P:protein transport by the Sec complex"/>
    <property type="evidence" value="ECO:0007669"/>
    <property type="project" value="UniProtKB-UniRule"/>
</dbReference>
<comment type="similarity">
    <text evidence="9">Belongs to the SecE/SEC61-gamma family.</text>
</comment>
<keyword evidence="5 9" id="KW-0653">Protein transport</keyword>
<gene>
    <name evidence="9" type="primary">secE</name>
    <name evidence="10" type="ORF">C7377_1254</name>
</gene>
<keyword evidence="6 9" id="KW-1133">Transmembrane helix</keyword>
<keyword evidence="2 9" id="KW-0813">Transport</keyword>
<dbReference type="Gene3D" id="1.20.5.1030">
    <property type="entry name" value="Preprotein translocase secy subunit"/>
    <property type="match status" value="1"/>
</dbReference>
<proteinExistence type="inferred from homology"/>
<dbReference type="NCBIfam" id="TIGR00964">
    <property type="entry name" value="secE_bact"/>
    <property type="match status" value="1"/>
</dbReference>
<accession>A0A7L4UQ40</accession>
<keyword evidence="8 9" id="KW-0472">Membrane</keyword>
<dbReference type="AlphaFoldDB" id="A0A7L4UQ40"/>
<reference evidence="10 11" key="1">
    <citation type="submission" date="2018-05" db="EMBL/GenBank/DDBJ databases">
        <title>Genomic Encyclopedia of Type Strains, Phase IV (KMG-IV): sequencing the most valuable type-strain genomes for metagenomic binning, comparative biology and taxonomic classification.</title>
        <authorList>
            <person name="Goeker M."/>
        </authorList>
    </citation>
    <scope>NUCLEOTIDE SEQUENCE [LARGE SCALE GENOMIC DNA]</scope>
    <source>
        <strain evidence="10 11">DSM 28579</strain>
    </source>
</reference>
<dbReference type="InterPro" id="IPR001901">
    <property type="entry name" value="Translocase_SecE/Sec61-g"/>
</dbReference>
<keyword evidence="11" id="KW-1185">Reference proteome</keyword>
<dbReference type="InterPro" id="IPR005807">
    <property type="entry name" value="SecE_bac"/>
</dbReference>
<feature type="transmembrane region" description="Helical" evidence="9">
    <location>
        <begin position="30"/>
        <end position="51"/>
    </location>
</feature>
<dbReference type="InterPro" id="IPR038379">
    <property type="entry name" value="SecE_sf"/>
</dbReference>
<evidence type="ECO:0000256" key="3">
    <source>
        <dbReference type="ARBA" id="ARBA00022475"/>
    </source>
</evidence>
<evidence type="ECO:0000256" key="8">
    <source>
        <dbReference type="ARBA" id="ARBA00023136"/>
    </source>
</evidence>
<evidence type="ECO:0000313" key="10">
    <source>
        <dbReference type="EMBL" id="PVX50926.1"/>
    </source>
</evidence>